<feature type="non-terminal residue" evidence="1">
    <location>
        <position position="1"/>
    </location>
</feature>
<protein>
    <submittedName>
        <fullName evidence="1">Uncharacterized protein</fullName>
    </submittedName>
</protein>
<sequence length="49" mass="5481">PQFPGLCWECERSDSQGGQTGEKEDKQYIQHFVYVVPTFGKKKGSDASS</sequence>
<dbReference type="EMBL" id="QWLN02000112">
    <property type="protein sequence ID" value="TEA42253.1"/>
    <property type="molecule type" value="Genomic_DNA"/>
</dbReference>
<dbReference type="Proteomes" id="UP000295264">
    <property type="component" value="Unassembled WGS sequence"/>
</dbReference>
<comment type="caution">
    <text evidence="1">The sequence shown here is derived from an EMBL/GenBank/DDBJ whole genome shotgun (WGS) entry which is preliminary data.</text>
</comment>
<accession>A0A484H2X2</accession>
<name>A0A484H2X2_SOUCH</name>
<feature type="non-terminal residue" evidence="1">
    <location>
        <position position="49"/>
    </location>
</feature>
<reference evidence="1 2" key="1">
    <citation type="journal article" date="2018" name="Genomics">
        <title>Molecular footprints of inshore aquatic adaptation in Indo-Pacific humpback dolphin (Sousa chinensis).</title>
        <authorList>
            <person name="Ming Y."/>
            <person name="Jian J."/>
            <person name="Yu F."/>
            <person name="Yu X."/>
            <person name="Wang J."/>
            <person name="Liu W."/>
        </authorList>
    </citation>
    <scope>NUCLEOTIDE SEQUENCE [LARGE SCALE GENOMIC DNA]</scope>
    <source>
        <strain evidence="1">MY-2018</strain>
        <tissue evidence="1">Skin</tissue>
    </source>
</reference>
<dbReference type="AlphaFoldDB" id="A0A484H2X2"/>
<organism evidence="1 2">
    <name type="scientific">Sousa chinensis</name>
    <name type="common">Indo-pacific humpbacked dolphin</name>
    <name type="synonym">Steno chinensis</name>
    <dbReference type="NCBI Taxonomy" id="103600"/>
    <lineage>
        <taxon>Eukaryota</taxon>
        <taxon>Metazoa</taxon>
        <taxon>Chordata</taxon>
        <taxon>Craniata</taxon>
        <taxon>Vertebrata</taxon>
        <taxon>Euteleostomi</taxon>
        <taxon>Mammalia</taxon>
        <taxon>Eutheria</taxon>
        <taxon>Laurasiatheria</taxon>
        <taxon>Artiodactyla</taxon>
        <taxon>Whippomorpha</taxon>
        <taxon>Cetacea</taxon>
        <taxon>Odontoceti</taxon>
        <taxon>Delphinidae</taxon>
        <taxon>Sousa</taxon>
    </lineage>
</organism>
<proteinExistence type="predicted"/>
<evidence type="ECO:0000313" key="2">
    <source>
        <dbReference type="Proteomes" id="UP000295264"/>
    </source>
</evidence>
<evidence type="ECO:0000313" key="1">
    <source>
        <dbReference type="EMBL" id="TEA42253.1"/>
    </source>
</evidence>
<gene>
    <name evidence="1" type="ORF">DBR06_SOUSAS1810009</name>
</gene>
<keyword evidence="2" id="KW-1185">Reference proteome</keyword>